<dbReference type="CDD" id="cd00519">
    <property type="entry name" value="Lipase_3"/>
    <property type="match status" value="1"/>
</dbReference>
<accession>A0A9P8SHH0</accession>
<evidence type="ECO:0000256" key="1">
    <source>
        <dbReference type="ARBA" id="ARBA00043996"/>
    </source>
</evidence>
<dbReference type="GeneID" id="68355395"/>
<comment type="catalytic activity">
    <reaction evidence="3">
        <text>a monoacylglycerol + H2O = glycerol + a fatty acid + H(+)</text>
        <dbReference type="Rhea" id="RHEA:15245"/>
        <dbReference type="ChEBI" id="CHEBI:15377"/>
        <dbReference type="ChEBI" id="CHEBI:15378"/>
        <dbReference type="ChEBI" id="CHEBI:17408"/>
        <dbReference type="ChEBI" id="CHEBI:17754"/>
        <dbReference type="ChEBI" id="CHEBI:28868"/>
    </reaction>
</comment>
<reference evidence="6" key="1">
    <citation type="submission" date="2021-09" db="EMBL/GenBank/DDBJ databases">
        <title>A high-quality genome of the endoparasitic fungus Hirsutella rhossiliensis with a comparison of Hirsutella genomes reveals transposable elements contributing to genome size variation.</title>
        <authorList>
            <person name="Lin R."/>
            <person name="Jiao Y."/>
            <person name="Sun X."/>
            <person name="Ling J."/>
            <person name="Xie B."/>
            <person name="Cheng X."/>
        </authorList>
    </citation>
    <scope>NUCLEOTIDE SEQUENCE</scope>
    <source>
        <strain evidence="6">HR02</strain>
    </source>
</reference>
<feature type="signal peptide" evidence="4">
    <location>
        <begin position="1"/>
        <end position="17"/>
    </location>
</feature>
<proteinExistence type="inferred from homology"/>
<dbReference type="InterPro" id="IPR051218">
    <property type="entry name" value="Sec_MonoDiacylglyc_Lipase"/>
</dbReference>
<protein>
    <submittedName>
        <fullName evidence="6">Lipase (Class 3) domain-containing protein</fullName>
    </submittedName>
</protein>
<dbReference type="PANTHER" id="PTHR45856">
    <property type="entry name" value="ALPHA/BETA-HYDROLASES SUPERFAMILY PROTEIN"/>
    <property type="match status" value="1"/>
</dbReference>
<evidence type="ECO:0000256" key="4">
    <source>
        <dbReference type="SAM" id="SignalP"/>
    </source>
</evidence>
<dbReference type="Pfam" id="PF01764">
    <property type="entry name" value="Lipase_3"/>
    <property type="match status" value="1"/>
</dbReference>
<keyword evidence="7" id="KW-1185">Reference proteome</keyword>
<evidence type="ECO:0000256" key="2">
    <source>
        <dbReference type="ARBA" id="ARBA00047591"/>
    </source>
</evidence>
<comment type="similarity">
    <text evidence="1">Belongs to the AB hydrolase superfamily. Lipase family. Class 3 subfamily.</text>
</comment>
<feature type="chain" id="PRO_5040240974" evidence="4">
    <location>
        <begin position="18"/>
        <end position="309"/>
    </location>
</feature>
<dbReference type="EMBL" id="JAIZPD010000006">
    <property type="protein sequence ID" value="KAH0962164.1"/>
    <property type="molecule type" value="Genomic_DNA"/>
</dbReference>
<organism evidence="6 7">
    <name type="scientific">Hirsutella rhossiliensis</name>
    <dbReference type="NCBI Taxonomy" id="111463"/>
    <lineage>
        <taxon>Eukaryota</taxon>
        <taxon>Fungi</taxon>
        <taxon>Dikarya</taxon>
        <taxon>Ascomycota</taxon>
        <taxon>Pezizomycotina</taxon>
        <taxon>Sordariomycetes</taxon>
        <taxon>Hypocreomycetidae</taxon>
        <taxon>Hypocreales</taxon>
        <taxon>Ophiocordycipitaceae</taxon>
        <taxon>Hirsutella</taxon>
    </lineage>
</organism>
<comment type="caution">
    <text evidence="6">The sequence shown here is derived from an EMBL/GenBank/DDBJ whole genome shotgun (WGS) entry which is preliminary data.</text>
</comment>
<dbReference type="SUPFAM" id="SSF53474">
    <property type="entry name" value="alpha/beta-Hydrolases"/>
    <property type="match status" value="1"/>
</dbReference>
<dbReference type="GO" id="GO:0006629">
    <property type="term" value="P:lipid metabolic process"/>
    <property type="evidence" value="ECO:0007669"/>
    <property type="project" value="InterPro"/>
</dbReference>
<dbReference type="Gene3D" id="3.40.50.1820">
    <property type="entry name" value="alpha/beta hydrolase"/>
    <property type="match status" value="1"/>
</dbReference>
<keyword evidence="4" id="KW-0732">Signal</keyword>
<dbReference type="Proteomes" id="UP000824596">
    <property type="component" value="Unassembled WGS sequence"/>
</dbReference>
<evidence type="ECO:0000313" key="6">
    <source>
        <dbReference type="EMBL" id="KAH0962164.1"/>
    </source>
</evidence>
<name>A0A9P8SHH0_9HYPO</name>
<evidence type="ECO:0000313" key="7">
    <source>
        <dbReference type="Proteomes" id="UP000824596"/>
    </source>
</evidence>
<dbReference type="PANTHER" id="PTHR45856:SF11">
    <property type="entry name" value="FUNGAL LIPASE-LIKE DOMAIN-CONTAINING PROTEIN"/>
    <property type="match status" value="1"/>
</dbReference>
<evidence type="ECO:0000256" key="3">
    <source>
        <dbReference type="ARBA" id="ARBA00048461"/>
    </source>
</evidence>
<feature type="domain" description="Fungal lipase-type" evidence="5">
    <location>
        <begin position="105"/>
        <end position="237"/>
    </location>
</feature>
<gene>
    <name evidence="6" type="ORF">HRG_06266</name>
</gene>
<sequence>MRLGIGLLALGGALVAAYPLSMGPVEIVEPVSSDLLQDIYTFAAFTRAAYCAANHDGTIGNLVCSNNANAGACDVFAGATTIVELTDSAEVAGNVVVSHARRLVVVSFRGSHRWSDVWRNIQVLRVDAPALCADCSVHRGYWNVFLNIRDRLAGALLGEGRLAGPGYRVVLTGHSMGGALAAISAAYLRSRGRSCDLFTYGAPHVGNQALADLIGGPGGVTAHVVNGEDPIASQPPRSIGYASVVPEYWFEAGIEKPAFPDNLRVCDGVNKKSDECSAKVGGWLPVFTGGLSDHSIDAYSNRSMPCPGE</sequence>
<dbReference type="AlphaFoldDB" id="A0A9P8SHH0"/>
<dbReference type="RefSeq" id="XP_044719677.1">
    <property type="nucleotide sequence ID" value="XM_044864737.1"/>
</dbReference>
<comment type="catalytic activity">
    <reaction evidence="2">
        <text>a diacylglycerol + H2O = a monoacylglycerol + a fatty acid + H(+)</text>
        <dbReference type="Rhea" id="RHEA:32731"/>
        <dbReference type="ChEBI" id="CHEBI:15377"/>
        <dbReference type="ChEBI" id="CHEBI:15378"/>
        <dbReference type="ChEBI" id="CHEBI:17408"/>
        <dbReference type="ChEBI" id="CHEBI:18035"/>
        <dbReference type="ChEBI" id="CHEBI:28868"/>
    </reaction>
</comment>
<dbReference type="InterPro" id="IPR029058">
    <property type="entry name" value="AB_hydrolase_fold"/>
</dbReference>
<dbReference type="InterPro" id="IPR002921">
    <property type="entry name" value="Fungal_lipase-type"/>
</dbReference>
<evidence type="ECO:0000259" key="5">
    <source>
        <dbReference type="Pfam" id="PF01764"/>
    </source>
</evidence>
<dbReference type="OrthoDB" id="426718at2759"/>